<dbReference type="AlphaFoldDB" id="A0A840L8U4"/>
<name>A0A840L8U4_9BURK</name>
<dbReference type="Gene3D" id="3.40.190.10">
    <property type="entry name" value="Periplasmic binding protein-like II"/>
    <property type="match status" value="2"/>
</dbReference>
<dbReference type="SUPFAM" id="SSF53850">
    <property type="entry name" value="Periplasmic binding protein-like II"/>
    <property type="match status" value="1"/>
</dbReference>
<organism evidence="1 2">
    <name type="scientific">Roseateles oligotrophus</name>
    <dbReference type="NCBI Taxonomy" id="1769250"/>
    <lineage>
        <taxon>Bacteria</taxon>
        <taxon>Pseudomonadati</taxon>
        <taxon>Pseudomonadota</taxon>
        <taxon>Betaproteobacteria</taxon>
        <taxon>Burkholderiales</taxon>
        <taxon>Sphaerotilaceae</taxon>
        <taxon>Roseateles</taxon>
    </lineage>
</organism>
<dbReference type="RefSeq" id="WP_246448399.1">
    <property type="nucleotide sequence ID" value="NZ_JACHLP010000005.1"/>
</dbReference>
<dbReference type="Proteomes" id="UP000562027">
    <property type="component" value="Unassembled WGS sequence"/>
</dbReference>
<sequence length="229" mass="25704">MGAYSLLGLLPQSARAQPLMRISTLLEGDPATLIAERVMREAYLRLGIALEVQAMPGERSLISANSGETDGELYRKMGIDKSYPQLIRVPVPLQTYEIVVFTKLEPFKVEGWESLRPYKIGFVKGIKIIEEKTLGMQAESVATMHQAFTKLDRGRSELVLANRVTGLASLRAHQFQGVKVLLPPLASFFVYHYLNKKHAALVPKLSEVLKHMEQERTLQRIKEDVLAGF</sequence>
<dbReference type="EMBL" id="JACHLP010000005">
    <property type="protein sequence ID" value="MBB4844181.1"/>
    <property type="molecule type" value="Genomic_DNA"/>
</dbReference>
<evidence type="ECO:0000313" key="1">
    <source>
        <dbReference type="EMBL" id="MBB4844181.1"/>
    </source>
</evidence>
<proteinExistence type="predicted"/>
<reference evidence="1 2" key="1">
    <citation type="submission" date="2020-08" db="EMBL/GenBank/DDBJ databases">
        <title>Functional genomics of gut bacteria from endangered species of beetles.</title>
        <authorList>
            <person name="Carlos-Shanley C."/>
        </authorList>
    </citation>
    <scope>NUCLEOTIDE SEQUENCE [LARGE SCALE GENOMIC DNA]</scope>
    <source>
        <strain evidence="1 2">S00239</strain>
    </source>
</reference>
<evidence type="ECO:0000313" key="2">
    <source>
        <dbReference type="Proteomes" id="UP000562027"/>
    </source>
</evidence>
<gene>
    <name evidence="1" type="ORF">HNP55_002717</name>
</gene>
<protein>
    <submittedName>
        <fullName evidence="1">Polar amino acid transport system substrate-binding protein</fullName>
    </submittedName>
</protein>
<accession>A0A840L8U4</accession>
<keyword evidence="2" id="KW-1185">Reference proteome</keyword>
<comment type="caution">
    <text evidence="1">The sequence shown here is derived from an EMBL/GenBank/DDBJ whole genome shotgun (WGS) entry which is preliminary data.</text>
</comment>